<evidence type="ECO:0000313" key="2">
    <source>
        <dbReference type="Proteomes" id="UP001056120"/>
    </source>
</evidence>
<dbReference type="Proteomes" id="UP001056120">
    <property type="component" value="Linkage Group LG12"/>
</dbReference>
<keyword evidence="2" id="KW-1185">Reference proteome</keyword>
<evidence type="ECO:0000313" key="1">
    <source>
        <dbReference type="EMBL" id="KAI3795323.1"/>
    </source>
</evidence>
<gene>
    <name evidence="1" type="ORF">L1987_37974</name>
</gene>
<reference evidence="2" key="1">
    <citation type="journal article" date="2022" name="Mol. Ecol. Resour.">
        <title>The genomes of chicory, endive, great burdock and yacon provide insights into Asteraceae palaeo-polyploidization history and plant inulin production.</title>
        <authorList>
            <person name="Fan W."/>
            <person name="Wang S."/>
            <person name="Wang H."/>
            <person name="Wang A."/>
            <person name="Jiang F."/>
            <person name="Liu H."/>
            <person name="Zhao H."/>
            <person name="Xu D."/>
            <person name="Zhang Y."/>
        </authorList>
    </citation>
    <scope>NUCLEOTIDE SEQUENCE [LARGE SCALE GENOMIC DNA]</scope>
    <source>
        <strain evidence="2">cv. Yunnan</strain>
    </source>
</reference>
<name>A0ACB9HHE1_9ASTR</name>
<proteinExistence type="predicted"/>
<protein>
    <submittedName>
        <fullName evidence="1">Uncharacterized protein</fullName>
    </submittedName>
</protein>
<organism evidence="1 2">
    <name type="scientific">Smallanthus sonchifolius</name>
    <dbReference type="NCBI Taxonomy" id="185202"/>
    <lineage>
        <taxon>Eukaryota</taxon>
        <taxon>Viridiplantae</taxon>
        <taxon>Streptophyta</taxon>
        <taxon>Embryophyta</taxon>
        <taxon>Tracheophyta</taxon>
        <taxon>Spermatophyta</taxon>
        <taxon>Magnoliopsida</taxon>
        <taxon>eudicotyledons</taxon>
        <taxon>Gunneridae</taxon>
        <taxon>Pentapetalae</taxon>
        <taxon>asterids</taxon>
        <taxon>campanulids</taxon>
        <taxon>Asterales</taxon>
        <taxon>Asteraceae</taxon>
        <taxon>Asteroideae</taxon>
        <taxon>Heliantheae alliance</taxon>
        <taxon>Millerieae</taxon>
        <taxon>Smallanthus</taxon>
    </lineage>
</organism>
<comment type="caution">
    <text evidence="1">The sequence shown here is derived from an EMBL/GenBank/DDBJ whole genome shotgun (WGS) entry which is preliminary data.</text>
</comment>
<accession>A0ACB9HHE1</accession>
<reference evidence="1 2" key="2">
    <citation type="journal article" date="2022" name="Mol. Ecol. Resour.">
        <title>The genomes of chicory, endive, great burdock and yacon provide insights into Asteraceae paleo-polyploidization history and plant inulin production.</title>
        <authorList>
            <person name="Fan W."/>
            <person name="Wang S."/>
            <person name="Wang H."/>
            <person name="Wang A."/>
            <person name="Jiang F."/>
            <person name="Liu H."/>
            <person name="Zhao H."/>
            <person name="Xu D."/>
            <person name="Zhang Y."/>
        </authorList>
    </citation>
    <scope>NUCLEOTIDE SEQUENCE [LARGE SCALE GENOMIC DNA]</scope>
    <source>
        <strain evidence="2">cv. Yunnan</strain>
        <tissue evidence="1">Leaves</tissue>
    </source>
</reference>
<dbReference type="EMBL" id="CM042029">
    <property type="protein sequence ID" value="KAI3795323.1"/>
    <property type="molecule type" value="Genomic_DNA"/>
</dbReference>
<sequence>MKSIKFESRTATAIGATTNIDPSFETTDCIRKQVDDKHITKKSTTGCTLGKLKNTKSRKQKAYVWCYESMRYGLF</sequence>